<dbReference type="SUPFAM" id="SSF159894">
    <property type="entry name" value="YgaC/TfoX-N like"/>
    <property type="match status" value="1"/>
</dbReference>
<organism evidence="2 3">
    <name type="scientific">Sneathiella marina</name>
    <dbReference type="NCBI Taxonomy" id="2950108"/>
    <lineage>
        <taxon>Bacteria</taxon>
        <taxon>Pseudomonadati</taxon>
        <taxon>Pseudomonadota</taxon>
        <taxon>Alphaproteobacteria</taxon>
        <taxon>Sneathiellales</taxon>
        <taxon>Sneathiellaceae</taxon>
        <taxon>Sneathiella</taxon>
    </lineage>
</organism>
<dbReference type="Proteomes" id="UP001056291">
    <property type="component" value="Chromosome"/>
</dbReference>
<evidence type="ECO:0000313" key="2">
    <source>
        <dbReference type="EMBL" id="USG62654.1"/>
    </source>
</evidence>
<gene>
    <name evidence="2" type="ORF">NBZ79_06645</name>
</gene>
<protein>
    <submittedName>
        <fullName evidence="2">TfoX/Sxy family protein</fullName>
    </submittedName>
</protein>
<evidence type="ECO:0000313" key="3">
    <source>
        <dbReference type="Proteomes" id="UP001056291"/>
    </source>
</evidence>
<keyword evidence="3" id="KW-1185">Reference proteome</keyword>
<feature type="domain" description="TfoX N-terminal" evidence="1">
    <location>
        <begin position="12"/>
        <end position="97"/>
    </location>
</feature>
<dbReference type="EMBL" id="CP098747">
    <property type="protein sequence ID" value="USG62654.1"/>
    <property type="molecule type" value="Genomic_DNA"/>
</dbReference>
<dbReference type="Pfam" id="PF04993">
    <property type="entry name" value="TfoX_N"/>
    <property type="match status" value="1"/>
</dbReference>
<accession>A0ABY4W772</accession>
<sequence>MSHQYTAELLREALQSRQGITEKKMFGGICFLMNGNMLCGTGEDRVMFRVGKDLEAEARARPGAETMEMGGRKMGGLVWVDLDAAVETGLDNWISLANKFVGSLPPK</sequence>
<dbReference type="InterPro" id="IPR007076">
    <property type="entry name" value="TfoX_N"/>
</dbReference>
<name>A0ABY4W772_9PROT</name>
<evidence type="ECO:0000259" key="1">
    <source>
        <dbReference type="Pfam" id="PF04993"/>
    </source>
</evidence>
<dbReference type="Gene3D" id="3.30.1460.30">
    <property type="entry name" value="YgaC/TfoX-N like chaperone"/>
    <property type="match status" value="1"/>
</dbReference>
<proteinExistence type="predicted"/>
<dbReference type="RefSeq" id="WP_251936635.1">
    <property type="nucleotide sequence ID" value="NZ_CP098747.1"/>
</dbReference>
<reference evidence="2" key="1">
    <citation type="submission" date="2022-06" db="EMBL/GenBank/DDBJ databases">
        <title>Sneathiella actinostolidae sp. nov., isolated from a sea anemonein the Western Pacific Ocean.</title>
        <authorList>
            <person name="Wei M.J."/>
        </authorList>
    </citation>
    <scope>NUCLEOTIDE SEQUENCE</scope>
    <source>
        <strain evidence="2">PHK-P5</strain>
    </source>
</reference>